<evidence type="ECO:0008006" key="6">
    <source>
        <dbReference type="Google" id="ProtNLM"/>
    </source>
</evidence>
<dbReference type="Gene3D" id="4.10.240.10">
    <property type="entry name" value="Zn(2)-C6 fungal-type DNA-binding domain"/>
    <property type="match status" value="1"/>
</dbReference>
<proteinExistence type="predicted"/>
<evidence type="ECO:0000256" key="3">
    <source>
        <dbReference type="SAM" id="MobiDB-lite"/>
    </source>
</evidence>
<keyword evidence="5" id="KW-1185">Reference proteome</keyword>
<sequence length="868" mass="96689">MESHHHSPRQNDRLWHMLPHEFVNDTFFDHKPAWQCRLDKDHLAPPETSELTRNGSIRSTVSLDSCDSGYSTIPPLSPVGDLAQPPWSVDAFMADYEHAQQPRPTSPAFDSCSVTTEVAPGHMEKPRLERRLHTKIRRGCSSCKMRHVKAGPSCENCVKRGVECEYPSLPRIVRQESGLSSLIAPTECSEPGSSFTVASAQSLDSGIEINDLVGEWESFVQDHFPEDCPEPGGERNNFRWSVSSRSPERPLDHHAEDEQHDGEIHESLITSQVEASAEPTLPPPVPEDLEDTTLDARLRDTDAYYAEPTQELRSIMATVDPCSSGESSLVSTRVPSPWQEAATLVMSEQHRINEHLSRSLEWILSRNEDDDESAPESNPESLPSSAPPDVPSSLPTLAELSADGGKKRVLDALNVHVPEGDHQNSKRRKTDVVPTTDFAVDESAPSDDSGPSSSHQASSQSSSMNRTSSRRNTGASRTRRISNEGPGRSDEDEANNRPPPPGQPISPPYDSLRQSKRPRYACPYNKWDPIGCQLCCMPSRKNPEGGAEGFSRVKSHIFRNHDITVRCQKCWASFPTKSETLQDHVRKNGCMRKASPTKYWMTEDQRRQVRGQRFVSGGEENWYHLFRILLPEAQLQDELGGYRFTPYYVPLSESRTPSNLSGPASQVAGIPLPMSGMQTPSGHVFNNASLSHLPNMLPMGDLPAVLDDTWSQIPAYMYDADIAVIDDPHIPPPSQPNEDVSTSSVDLYPTPRTRRHSDESGESGSGHVFGRHSRTSSGNNERRPAVHAPQDASSAFLRLDNERLRRSVAQVRGERDDMRRRMEAANGRIDCLDQLLEEALYEEGKSSKLCSKLFELSKMLVDLRKELG</sequence>
<dbReference type="SUPFAM" id="SSF57701">
    <property type="entry name" value="Zn2/Cys6 DNA-binding domain"/>
    <property type="match status" value="1"/>
</dbReference>
<gene>
    <name evidence="4" type="ORF">CSOL1703_00016113</name>
</gene>
<dbReference type="GO" id="GO:0008270">
    <property type="term" value="F:zinc ion binding"/>
    <property type="evidence" value="ECO:0007669"/>
    <property type="project" value="InterPro"/>
</dbReference>
<feature type="region of interest" description="Disordered" evidence="3">
    <location>
        <begin position="727"/>
        <end position="794"/>
    </location>
</feature>
<feature type="region of interest" description="Disordered" evidence="3">
    <location>
        <begin position="439"/>
        <end position="514"/>
    </location>
</feature>
<evidence type="ECO:0000313" key="5">
    <source>
        <dbReference type="Proteomes" id="UP000775872"/>
    </source>
</evidence>
<keyword evidence="2" id="KW-0175">Coiled coil</keyword>
<dbReference type="AlphaFoldDB" id="A0A9N9Z9D5"/>
<accession>A0A9N9Z9D5</accession>
<feature type="compositionally biased region" description="Basic and acidic residues" evidence="3">
    <location>
        <begin position="246"/>
        <end position="262"/>
    </location>
</feature>
<organism evidence="4 5">
    <name type="scientific">Clonostachys solani</name>
    <dbReference type="NCBI Taxonomy" id="160281"/>
    <lineage>
        <taxon>Eukaryota</taxon>
        <taxon>Fungi</taxon>
        <taxon>Dikarya</taxon>
        <taxon>Ascomycota</taxon>
        <taxon>Pezizomycotina</taxon>
        <taxon>Sordariomycetes</taxon>
        <taxon>Hypocreomycetidae</taxon>
        <taxon>Hypocreales</taxon>
        <taxon>Bionectriaceae</taxon>
        <taxon>Clonostachys</taxon>
    </lineage>
</organism>
<protein>
    <recommendedName>
        <fullName evidence="6">Zn(2)-C6 fungal-type domain-containing protein</fullName>
    </recommendedName>
</protein>
<dbReference type="InterPro" id="IPR001138">
    <property type="entry name" value="Zn2Cys6_DnaBD"/>
</dbReference>
<feature type="coiled-coil region" evidence="2">
    <location>
        <begin position="801"/>
        <end position="835"/>
    </location>
</feature>
<reference evidence="4" key="1">
    <citation type="submission" date="2021-10" db="EMBL/GenBank/DDBJ databases">
        <authorList>
            <person name="Piombo E."/>
        </authorList>
    </citation>
    <scope>NUCLEOTIDE SEQUENCE</scope>
</reference>
<evidence type="ECO:0000256" key="2">
    <source>
        <dbReference type="SAM" id="Coils"/>
    </source>
</evidence>
<comment type="caution">
    <text evidence="4">The sequence shown here is derived from an EMBL/GenBank/DDBJ whole genome shotgun (WGS) entry which is preliminary data.</text>
</comment>
<dbReference type="EMBL" id="CABFOC020000039">
    <property type="protein sequence ID" value="CAH0051215.1"/>
    <property type="molecule type" value="Genomic_DNA"/>
</dbReference>
<feature type="compositionally biased region" description="Polar residues" evidence="3">
    <location>
        <begin position="736"/>
        <end position="745"/>
    </location>
</feature>
<feature type="region of interest" description="Disordered" evidence="3">
    <location>
        <begin position="223"/>
        <end position="262"/>
    </location>
</feature>
<dbReference type="OrthoDB" id="3521097at2759"/>
<keyword evidence="1" id="KW-0539">Nucleus</keyword>
<feature type="compositionally biased region" description="Polar residues" evidence="3">
    <location>
        <begin position="375"/>
        <end position="384"/>
    </location>
</feature>
<name>A0A9N9Z9D5_9HYPO</name>
<dbReference type="InterPro" id="IPR036864">
    <property type="entry name" value="Zn2-C6_fun-type_DNA-bd_sf"/>
</dbReference>
<evidence type="ECO:0000256" key="1">
    <source>
        <dbReference type="ARBA" id="ARBA00023242"/>
    </source>
</evidence>
<feature type="compositionally biased region" description="Pro residues" evidence="3">
    <location>
        <begin position="497"/>
        <end position="507"/>
    </location>
</feature>
<feature type="region of interest" description="Disordered" evidence="3">
    <location>
        <begin position="367"/>
        <end position="398"/>
    </location>
</feature>
<feature type="compositionally biased region" description="Low complexity" evidence="3">
    <location>
        <begin position="446"/>
        <end position="474"/>
    </location>
</feature>
<dbReference type="CDD" id="cd00067">
    <property type="entry name" value="GAL4"/>
    <property type="match status" value="1"/>
</dbReference>
<evidence type="ECO:0000313" key="4">
    <source>
        <dbReference type="EMBL" id="CAH0051215.1"/>
    </source>
</evidence>
<dbReference type="Proteomes" id="UP000775872">
    <property type="component" value="Unassembled WGS sequence"/>
</dbReference>
<dbReference type="GO" id="GO:0000981">
    <property type="term" value="F:DNA-binding transcription factor activity, RNA polymerase II-specific"/>
    <property type="evidence" value="ECO:0007669"/>
    <property type="project" value="InterPro"/>
</dbReference>